<dbReference type="EMBL" id="CAKASE010000070">
    <property type="protein sequence ID" value="CAG9573642.1"/>
    <property type="molecule type" value="Genomic_DNA"/>
</dbReference>
<name>A0A8J2QWB6_9NEOP</name>
<organism evidence="1 2">
    <name type="scientific">Danaus chrysippus</name>
    <name type="common">African queen</name>
    <dbReference type="NCBI Taxonomy" id="151541"/>
    <lineage>
        <taxon>Eukaryota</taxon>
        <taxon>Metazoa</taxon>
        <taxon>Ecdysozoa</taxon>
        <taxon>Arthropoda</taxon>
        <taxon>Hexapoda</taxon>
        <taxon>Insecta</taxon>
        <taxon>Pterygota</taxon>
        <taxon>Neoptera</taxon>
        <taxon>Endopterygota</taxon>
        <taxon>Lepidoptera</taxon>
        <taxon>Glossata</taxon>
        <taxon>Ditrysia</taxon>
        <taxon>Papilionoidea</taxon>
        <taxon>Nymphalidae</taxon>
        <taxon>Danainae</taxon>
        <taxon>Danaini</taxon>
        <taxon>Danaina</taxon>
        <taxon>Danaus</taxon>
        <taxon>Anosia</taxon>
    </lineage>
</organism>
<reference evidence="1" key="1">
    <citation type="submission" date="2021-09" db="EMBL/GenBank/DDBJ databases">
        <authorList>
            <person name="Martin H S."/>
        </authorList>
    </citation>
    <scope>NUCLEOTIDE SEQUENCE</scope>
</reference>
<dbReference type="AlphaFoldDB" id="A0A8J2QWB6"/>
<gene>
    <name evidence="1" type="ORF">DCHRY22_LOCUS10539</name>
</gene>
<dbReference type="OrthoDB" id="8044645at2759"/>
<proteinExistence type="predicted"/>
<protein>
    <submittedName>
        <fullName evidence="1">(African queen) hypothetical protein</fullName>
    </submittedName>
</protein>
<sequence length="89" mass="10085">MEKDPENVPIVEPSSTAHKKRSGIGARELQTLAVPLPAAIRVGLASVAEYSRMMSAWDKATVHDLCSIHQYYRVELNPYYFKLYLARYA</sequence>
<evidence type="ECO:0000313" key="2">
    <source>
        <dbReference type="Proteomes" id="UP000789524"/>
    </source>
</evidence>
<comment type="caution">
    <text evidence="1">The sequence shown here is derived from an EMBL/GenBank/DDBJ whole genome shotgun (WGS) entry which is preliminary data.</text>
</comment>
<accession>A0A8J2QWB6</accession>
<keyword evidence="2" id="KW-1185">Reference proteome</keyword>
<evidence type="ECO:0000313" key="1">
    <source>
        <dbReference type="EMBL" id="CAG9573642.1"/>
    </source>
</evidence>
<dbReference type="Proteomes" id="UP000789524">
    <property type="component" value="Unassembled WGS sequence"/>
</dbReference>